<reference evidence="2" key="1">
    <citation type="submission" date="2016-10" db="EMBL/GenBank/DDBJ databases">
        <authorList>
            <person name="Benchimol M."/>
            <person name="Almeida L.G."/>
            <person name="Vasconcelos A.T."/>
            <person name="Perreira-Neves A."/>
            <person name="Rosa I.A."/>
            <person name="Tasca T."/>
            <person name="Bogo M.R."/>
            <person name="de Souza W."/>
        </authorList>
    </citation>
    <scope>NUCLEOTIDE SEQUENCE [LARGE SCALE GENOMIC DNA]</scope>
    <source>
        <strain evidence="2">K</strain>
    </source>
</reference>
<accession>A0A1J4JYP5</accession>
<feature type="compositionally biased region" description="Basic and acidic residues" evidence="1">
    <location>
        <begin position="182"/>
        <end position="192"/>
    </location>
</feature>
<dbReference type="GeneID" id="94840898"/>
<dbReference type="EMBL" id="MLAK01000805">
    <property type="protein sequence ID" value="OHT04091.1"/>
    <property type="molecule type" value="Genomic_DNA"/>
</dbReference>
<dbReference type="AlphaFoldDB" id="A0A1J4JYP5"/>
<comment type="caution">
    <text evidence="2">The sequence shown here is derived from an EMBL/GenBank/DDBJ whole genome shotgun (WGS) entry which is preliminary data.</text>
</comment>
<dbReference type="PANTHER" id="PTHR47026:SF2">
    <property type="entry name" value="FLAGELLAR ASSOCIATED PROTEIN"/>
    <property type="match status" value="1"/>
</dbReference>
<evidence type="ECO:0000313" key="2">
    <source>
        <dbReference type="EMBL" id="OHT04091.1"/>
    </source>
</evidence>
<dbReference type="RefSeq" id="XP_068357227.1">
    <property type="nucleotide sequence ID" value="XM_068506194.1"/>
</dbReference>
<feature type="compositionally biased region" description="Low complexity" evidence="1">
    <location>
        <begin position="169"/>
        <end position="181"/>
    </location>
</feature>
<sequence>MEKFLAKQNKFDEAAVAHAESEELSKREMAMCQAMANRDYHNEKEKLIEKQESDMTLLLQTREHWREVLLSRQKQEKDYFYRREAVVEIMEQEPLRTREAQLNVKTAKSRSPNKSKNSARLLKSAEISFQYCTVLPPLAPPVTGNNSQASSEYGGNKGRASSQCGSAKSRSSNSSRSGSNSRRQDRNMENDE</sequence>
<dbReference type="PANTHER" id="PTHR47026">
    <property type="entry name" value="PIGMENTOSA GTPASE REGULATOR-LIKE PROTEIN, PUTATIVE-RELATED"/>
    <property type="match status" value="1"/>
</dbReference>
<name>A0A1J4JYP5_9EUKA</name>
<feature type="region of interest" description="Disordered" evidence="1">
    <location>
        <begin position="138"/>
        <end position="192"/>
    </location>
</feature>
<organism evidence="2 3">
    <name type="scientific">Tritrichomonas foetus</name>
    <dbReference type="NCBI Taxonomy" id="1144522"/>
    <lineage>
        <taxon>Eukaryota</taxon>
        <taxon>Metamonada</taxon>
        <taxon>Parabasalia</taxon>
        <taxon>Tritrichomonadida</taxon>
        <taxon>Tritrichomonadidae</taxon>
        <taxon>Tritrichomonas</taxon>
    </lineage>
</organism>
<protein>
    <submittedName>
        <fullName evidence="2">Uncharacterized protein</fullName>
    </submittedName>
</protein>
<evidence type="ECO:0000313" key="3">
    <source>
        <dbReference type="Proteomes" id="UP000179807"/>
    </source>
</evidence>
<dbReference type="VEuPathDB" id="TrichDB:TRFO_28459"/>
<dbReference type="Proteomes" id="UP000179807">
    <property type="component" value="Unassembled WGS sequence"/>
</dbReference>
<proteinExistence type="predicted"/>
<keyword evidence="3" id="KW-1185">Reference proteome</keyword>
<evidence type="ECO:0000256" key="1">
    <source>
        <dbReference type="SAM" id="MobiDB-lite"/>
    </source>
</evidence>
<gene>
    <name evidence="2" type="ORF">TRFO_28459</name>
</gene>
<feature type="compositionally biased region" description="Polar residues" evidence="1">
    <location>
        <begin position="143"/>
        <end position="168"/>
    </location>
</feature>